<sequence>MVEPPFTSRAWRRAFLVVLVQELSPPELVEAELVAAALAEDPVEDPDPVAVAAAVAEADAEDPAEEPVLEVLPLLPVESEPPEYSAGPGMDTRVGRRVQRGAKGAIRAVRTATGDGDVDTEGVVLRAVLGPGSVHGDDLVAEDVATGGQGRGDSHGPGVIVGNQISTRPGLGVEVDAGLVDLDPLELGLVNSRAGVVAGATVGYVEVDSATRSDGSSRVGILGVLIADDVAGGVRVRRDEAIVGGLLVPTGNIRVATGVDLLVVIVQDVALLVDAIGGKSLDEAVGGGLGGESGSSEGDLGGQRRHLEGTVDK</sequence>
<dbReference type="EMBL" id="KN714834">
    <property type="protein sequence ID" value="KUI62815.1"/>
    <property type="molecule type" value="Genomic_DNA"/>
</dbReference>
<gene>
    <name evidence="2" type="ORF">VP1G_11422</name>
</gene>
<evidence type="ECO:0000313" key="3">
    <source>
        <dbReference type="Proteomes" id="UP000078576"/>
    </source>
</evidence>
<dbReference type="AlphaFoldDB" id="A0A194VFN5"/>
<feature type="region of interest" description="Disordered" evidence="1">
    <location>
        <begin position="287"/>
        <end position="313"/>
    </location>
</feature>
<name>A0A194VFN5_CYTMA</name>
<dbReference type="Proteomes" id="UP000078576">
    <property type="component" value="Unassembled WGS sequence"/>
</dbReference>
<proteinExistence type="predicted"/>
<evidence type="ECO:0000256" key="1">
    <source>
        <dbReference type="SAM" id="MobiDB-lite"/>
    </source>
</evidence>
<accession>A0A194VFN5</accession>
<keyword evidence="3" id="KW-1185">Reference proteome</keyword>
<reference evidence="3" key="1">
    <citation type="submission" date="2014-12" db="EMBL/GenBank/DDBJ databases">
        <title>Genome Sequence of Valsa Canker Pathogens Uncovers a Specific Adaption of Colonization on Woody Bark.</title>
        <authorList>
            <person name="Yin Z."/>
            <person name="Liu H."/>
            <person name="Gao X."/>
            <person name="Li Z."/>
            <person name="Song N."/>
            <person name="Ke X."/>
            <person name="Dai Q."/>
            <person name="Wu Y."/>
            <person name="Sun Y."/>
            <person name="Xu J.-R."/>
            <person name="Kang Z.K."/>
            <person name="Wang L."/>
            <person name="Huang L."/>
        </authorList>
    </citation>
    <scope>NUCLEOTIDE SEQUENCE [LARGE SCALE GENOMIC DNA]</scope>
    <source>
        <strain evidence="3">SXYL134</strain>
    </source>
</reference>
<evidence type="ECO:0000313" key="2">
    <source>
        <dbReference type="EMBL" id="KUI62815.1"/>
    </source>
</evidence>
<organism evidence="2 3">
    <name type="scientific">Cytospora mali</name>
    <name type="common">Apple Valsa canker fungus</name>
    <name type="synonym">Valsa mali</name>
    <dbReference type="NCBI Taxonomy" id="578113"/>
    <lineage>
        <taxon>Eukaryota</taxon>
        <taxon>Fungi</taxon>
        <taxon>Dikarya</taxon>
        <taxon>Ascomycota</taxon>
        <taxon>Pezizomycotina</taxon>
        <taxon>Sordariomycetes</taxon>
        <taxon>Sordariomycetidae</taxon>
        <taxon>Diaporthales</taxon>
        <taxon>Cytosporaceae</taxon>
        <taxon>Cytospora</taxon>
    </lineage>
</organism>
<protein>
    <submittedName>
        <fullName evidence="2">Uncharacterized protein</fullName>
    </submittedName>
</protein>